<sequence>MYNNNEVISYLQANKILALKLDHALTGVGKAVSSQIETIGAGATRALYYTSCFTDEYQDVCQKQKTEDIRFKNGVIYILQHGNVAYDMLKIYFEEIFKYKTSDQLERIKQMLMAVNIHIAASSLTNAGFALATASFVAAGMNLSLELSALAGRRAGGVVGAIGIYGVVQKAADSAHRLHVQYPAYYSALYMQQLEMMYFLIEPLFERAEAFKAQWVSDDGIADIITRMIR</sequence>
<dbReference type="AlphaFoldDB" id="A0A1C4GP49"/>
<accession>A0A1C4GP49</accession>
<organism evidence="1 2">
    <name type="scientific">Kosakonia oryziphila</name>
    <dbReference type="NCBI Taxonomy" id="1005667"/>
    <lineage>
        <taxon>Bacteria</taxon>
        <taxon>Pseudomonadati</taxon>
        <taxon>Pseudomonadota</taxon>
        <taxon>Gammaproteobacteria</taxon>
        <taxon>Enterobacterales</taxon>
        <taxon>Enterobacteriaceae</taxon>
        <taxon>Kosakonia</taxon>
    </lineage>
</organism>
<dbReference type="Proteomes" id="UP000198515">
    <property type="component" value="Unassembled WGS sequence"/>
</dbReference>
<protein>
    <submittedName>
        <fullName evidence="1">Uncharacterized protein</fullName>
    </submittedName>
</protein>
<gene>
    <name evidence="1" type="ORF">GA0061070_11063</name>
</gene>
<dbReference type="RefSeq" id="WP_090139069.1">
    <property type="nucleotide sequence ID" value="NZ_FMBC01000106.1"/>
</dbReference>
<dbReference type="EMBL" id="FMBC01000106">
    <property type="protein sequence ID" value="SCC69998.1"/>
    <property type="molecule type" value="Genomic_DNA"/>
</dbReference>
<dbReference type="OrthoDB" id="6433535at2"/>
<name>A0A1C4GP49_9ENTR</name>
<keyword evidence="2" id="KW-1185">Reference proteome</keyword>
<proteinExistence type="predicted"/>
<evidence type="ECO:0000313" key="2">
    <source>
        <dbReference type="Proteomes" id="UP000198515"/>
    </source>
</evidence>
<evidence type="ECO:0000313" key="1">
    <source>
        <dbReference type="EMBL" id="SCC69998.1"/>
    </source>
</evidence>
<reference evidence="2" key="1">
    <citation type="submission" date="2016-08" db="EMBL/GenBank/DDBJ databases">
        <authorList>
            <person name="Varghese N."/>
            <person name="Submissions Spin"/>
        </authorList>
    </citation>
    <scope>NUCLEOTIDE SEQUENCE [LARGE SCALE GENOMIC DNA]</scope>
    <source>
        <strain evidence="2">REICA_142</strain>
    </source>
</reference>